<dbReference type="SMART" id="SM00354">
    <property type="entry name" value="HTH_LACI"/>
    <property type="match status" value="2"/>
</dbReference>
<evidence type="ECO:0000256" key="2">
    <source>
        <dbReference type="ARBA" id="ARBA00023125"/>
    </source>
</evidence>
<sequence>MRKRRTSGRVTLQDIADYVGVGTMTVSRVMRTPELVSDSIRSKVEQAAHALGYTPNQDASAVANSAERITLQDVARHAGVGAMTVSRALRDPGQVSAGSLKKINEAIRALGYVPNVSASALATAQHNTIAVLYPFQQDRACARFLQALQTTVSKHQFELVMACHEYHQHSEARILQKLLQNRPSALVLLGAPLSSQTLALIAEAELVTVNISGAVAFSADISLELAFAESAEQLTRKLLETGYQKIAYIGAHTDNPLQKQQLNGWRKAMLSHYQNADLIRTVPDTPSLQFGRYAMSELLQSHPDMDAVICSHEEIAFGLLAECQRRLLKVPYDLAIACLEGSDDCEHTFPTLTAMRMDYGALGQQVGERLMRMLDDPPAQPLVERIGYTLKWRAST</sequence>
<accession>A0A0A3Z4Z6</accession>
<evidence type="ECO:0000313" key="5">
    <source>
        <dbReference type="EMBL" id="KGT92839.1"/>
    </source>
</evidence>
<evidence type="ECO:0000256" key="1">
    <source>
        <dbReference type="ARBA" id="ARBA00023015"/>
    </source>
</evidence>
<keyword evidence="2" id="KW-0238">DNA-binding</keyword>
<dbReference type="STRING" id="371042.NG99_12915"/>
<feature type="domain" description="HTH lacI-type" evidence="4">
    <location>
        <begin position="69"/>
        <end position="123"/>
    </location>
</feature>
<dbReference type="InterPro" id="IPR028082">
    <property type="entry name" value="Peripla_BP_I"/>
</dbReference>
<dbReference type="PANTHER" id="PTHR30146:SF33">
    <property type="entry name" value="TRANSCRIPTIONAL REGULATOR"/>
    <property type="match status" value="1"/>
</dbReference>
<protein>
    <submittedName>
        <fullName evidence="5">LacI family transcriptional regulator</fullName>
    </submittedName>
</protein>
<comment type="caution">
    <text evidence="5">The sequence shown here is derived from an EMBL/GenBank/DDBJ whole genome shotgun (WGS) entry which is preliminary data.</text>
</comment>
<dbReference type="InterPro" id="IPR010982">
    <property type="entry name" value="Lambda_DNA-bd_dom_sf"/>
</dbReference>
<dbReference type="Proteomes" id="UP000030351">
    <property type="component" value="Unassembled WGS sequence"/>
</dbReference>
<evidence type="ECO:0000259" key="4">
    <source>
        <dbReference type="PROSITE" id="PS50932"/>
    </source>
</evidence>
<name>A0A0A3Z4Z6_9GAMM</name>
<dbReference type="Pfam" id="PF00356">
    <property type="entry name" value="LacI"/>
    <property type="match status" value="2"/>
</dbReference>
<dbReference type="Gene3D" id="3.40.50.2300">
    <property type="match status" value="2"/>
</dbReference>
<dbReference type="GO" id="GO:0000976">
    <property type="term" value="F:transcription cis-regulatory region binding"/>
    <property type="evidence" value="ECO:0007669"/>
    <property type="project" value="TreeGrafter"/>
</dbReference>
<dbReference type="CDD" id="cd01392">
    <property type="entry name" value="HTH_LacI"/>
    <property type="match status" value="2"/>
</dbReference>
<gene>
    <name evidence="5" type="ORF">NG99_12915</name>
</gene>
<keyword evidence="3" id="KW-0804">Transcription</keyword>
<organism evidence="5 6">
    <name type="scientific">Erwinia typographi</name>
    <dbReference type="NCBI Taxonomy" id="371042"/>
    <lineage>
        <taxon>Bacteria</taxon>
        <taxon>Pseudomonadati</taxon>
        <taxon>Pseudomonadota</taxon>
        <taxon>Gammaproteobacteria</taxon>
        <taxon>Enterobacterales</taxon>
        <taxon>Erwiniaceae</taxon>
        <taxon>Erwinia</taxon>
    </lineage>
</organism>
<dbReference type="eggNOG" id="COG1609">
    <property type="taxonomic scope" value="Bacteria"/>
</dbReference>
<dbReference type="InterPro" id="IPR046335">
    <property type="entry name" value="LacI/GalR-like_sensor"/>
</dbReference>
<dbReference type="SUPFAM" id="SSF47413">
    <property type="entry name" value="lambda repressor-like DNA-binding domains"/>
    <property type="match status" value="2"/>
</dbReference>
<dbReference type="PROSITE" id="PS00356">
    <property type="entry name" value="HTH_LACI_1"/>
    <property type="match status" value="1"/>
</dbReference>
<dbReference type="GO" id="GO:0003700">
    <property type="term" value="F:DNA-binding transcription factor activity"/>
    <property type="evidence" value="ECO:0007669"/>
    <property type="project" value="TreeGrafter"/>
</dbReference>
<dbReference type="PROSITE" id="PS50932">
    <property type="entry name" value="HTH_LACI_2"/>
    <property type="match status" value="2"/>
</dbReference>
<dbReference type="SUPFAM" id="SSF53822">
    <property type="entry name" value="Periplasmic binding protein-like I"/>
    <property type="match status" value="1"/>
</dbReference>
<reference evidence="5 6" key="1">
    <citation type="submission" date="2014-10" db="EMBL/GenBank/DDBJ databases">
        <title>Genome sequence of Erwinia typographi M043b.</title>
        <authorList>
            <person name="Chan K.-G."/>
            <person name="Tan W.-S."/>
        </authorList>
    </citation>
    <scope>NUCLEOTIDE SEQUENCE [LARGE SCALE GENOMIC DNA]</scope>
    <source>
        <strain evidence="5 6">M043b</strain>
    </source>
</reference>
<proteinExistence type="predicted"/>
<feature type="domain" description="HTH lacI-type" evidence="4">
    <location>
        <begin position="10"/>
        <end position="64"/>
    </location>
</feature>
<dbReference type="RefSeq" id="WP_034893296.1">
    <property type="nucleotide sequence ID" value="NZ_JRUQ01000039.1"/>
</dbReference>
<dbReference type="Pfam" id="PF13377">
    <property type="entry name" value="Peripla_BP_3"/>
    <property type="match status" value="1"/>
</dbReference>
<dbReference type="AlphaFoldDB" id="A0A0A3Z4Z6"/>
<keyword evidence="6" id="KW-1185">Reference proteome</keyword>
<evidence type="ECO:0000313" key="6">
    <source>
        <dbReference type="Proteomes" id="UP000030351"/>
    </source>
</evidence>
<evidence type="ECO:0000256" key="3">
    <source>
        <dbReference type="ARBA" id="ARBA00023163"/>
    </source>
</evidence>
<dbReference type="OrthoDB" id="5681588at2"/>
<dbReference type="Gene3D" id="1.10.260.40">
    <property type="entry name" value="lambda repressor-like DNA-binding domains"/>
    <property type="match status" value="2"/>
</dbReference>
<dbReference type="EMBL" id="JRUQ01000039">
    <property type="protein sequence ID" value="KGT92839.1"/>
    <property type="molecule type" value="Genomic_DNA"/>
</dbReference>
<dbReference type="InterPro" id="IPR000843">
    <property type="entry name" value="HTH_LacI"/>
</dbReference>
<keyword evidence="1" id="KW-0805">Transcription regulation</keyword>
<dbReference type="PANTHER" id="PTHR30146">
    <property type="entry name" value="LACI-RELATED TRANSCRIPTIONAL REPRESSOR"/>
    <property type="match status" value="1"/>
</dbReference>